<dbReference type="EMBL" id="PCGR01000001">
    <property type="protein sequence ID" value="PJK18039.1"/>
    <property type="molecule type" value="Genomic_DNA"/>
</dbReference>
<dbReference type="Pfam" id="PF01928">
    <property type="entry name" value="CYTH"/>
    <property type="match status" value="1"/>
</dbReference>
<dbReference type="SMART" id="SM01118">
    <property type="entry name" value="CYTH"/>
    <property type="match status" value="1"/>
</dbReference>
<protein>
    <recommendedName>
        <fullName evidence="1">CYTH domain-containing protein</fullName>
    </recommendedName>
</protein>
<dbReference type="Proteomes" id="UP000228680">
    <property type="component" value="Unassembled WGS sequence"/>
</dbReference>
<evidence type="ECO:0000313" key="2">
    <source>
        <dbReference type="EMBL" id="PJK18039.1"/>
    </source>
</evidence>
<dbReference type="PROSITE" id="PS51707">
    <property type="entry name" value="CYTH"/>
    <property type="match status" value="1"/>
</dbReference>
<keyword evidence="3" id="KW-1185">Reference proteome</keyword>
<reference evidence="2 3" key="1">
    <citation type="submission" date="2017-10" db="EMBL/GenBank/DDBJ databases">
        <title>Draft genome of Chryseomicrobium casticus sp. nov.</title>
        <authorList>
            <person name="Chakraborty R."/>
            <person name="Saha T."/>
        </authorList>
    </citation>
    <scope>NUCLEOTIDE SEQUENCE [LARGE SCALE GENOMIC DNA]</scope>
    <source>
        <strain evidence="2 3">ET03</strain>
    </source>
</reference>
<dbReference type="RefSeq" id="WP_100352870.1">
    <property type="nucleotide sequence ID" value="NZ_PCGR01000001.1"/>
</dbReference>
<sequence>MDIHTEIEFKSMLTKEEYERIVATFPFTTYHQKNEYLDTLDNQFSKQKKGCRIRTKDGTFELTIKTPLTQDETEEQNWSLTEEQYQQFQKTRDLSYIDSLFSQPLFTIGTVETTRSETSYKSGVLMVDHSIYEYHEDYEVEFEVTDSKHGKADFEHFLNEFELPYRPAEKKLLRMKTSGKG</sequence>
<dbReference type="InterPro" id="IPR023577">
    <property type="entry name" value="CYTH_domain"/>
</dbReference>
<dbReference type="SUPFAM" id="SSF55154">
    <property type="entry name" value="CYTH-like phosphatases"/>
    <property type="match status" value="1"/>
</dbReference>
<name>A0A2M9F3L6_9BACL</name>
<dbReference type="InterPro" id="IPR009195">
    <property type="entry name" value="Uncharacterised_YjbK"/>
</dbReference>
<organism evidence="2 3">
    <name type="scientific">Chryseomicrobium excrementi</name>
    <dbReference type="NCBI Taxonomy" id="2041346"/>
    <lineage>
        <taxon>Bacteria</taxon>
        <taxon>Bacillati</taxon>
        <taxon>Bacillota</taxon>
        <taxon>Bacilli</taxon>
        <taxon>Bacillales</taxon>
        <taxon>Caryophanaceae</taxon>
        <taxon>Chryseomicrobium</taxon>
    </lineage>
</organism>
<evidence type="ECO:0000259" key="1">
    <source>
        <dbReference type="PROSITE" id="PS51707"/>
    </source>
</evidence>
<gene>
    <name evidence="2" type="ORF">CQS04_03940</name>
</gene>
<comment type="caution">
    <text evidence="2">The sequence shown here is derived from an EMBL/GenBank/DDBJ whole genome shotgun (WGS) entry which is preliminary data.</text>
</comment>
<proteinExistence type="predicted"/>
<dbReference type="PIRSF" id="PIRSF012526">
    <property type="entry name" value="CYTH_UCP012526"/>
    <property type="match status" value="1"/>
</dbReference>
<feature type="domain" description="CYTH" evidence="1">
    <location>
        <begin position="4"/>
        <end position="179"/>
    </location>
</feature>
<dbReference type="AlphaFoldDB" id="A0A2M9F3L6"/>
<dbReference type="OrthoDB" id="384378at2"/>
<evidence type="ECO:0000313" key="3">
    <source>
        <dbReference type="Proteomes" id="UP000228680"/>
    </source>
</evidence>
<dbReference type="Gene3D" id="2.40.320.10">
    <property type="entry name" value="Hypothetical Protein Pfu-838710-001"/>
    <property type="match status" value="1"/>
</dbReference>
<accession>A0A2M9F3L6</accession>
<dbReference type="InterPro" id="IPR033469">
    <property type="entry name" value="CYTH-like_dom_sf"/>
</dbReference>